<dbReference type="AlphaFoldDB" id="A0A0C3FGA1"/>
<dbReference type="HOGENOM" id="CLU_110355_2_1_1"/>
<protein>
    <recommendedName>
        <fullName evidence="1">YCII-related domain-containing protein</fullName>
    </recommendedName>
</protein>
<dbReference type="InParanoid" id="A0A0C3FGA1"/>
<keyword evidence="3" id="KW-1185">Reference proteome</keyword>
<accession>A0A0C3FGA1</accession>
<evidence type="ECO:0000313" key="3">
    <source>
        <dbReference type="Proteomes" id="UP000054166"/>
    </source>
</evidence>
<evidence type="ECO:0000259" key="1">
    <source>
        <dbReference type="Pfam" id="PF03795"/>
    </source>
</evidence>
<gene>
    <name evidence="2" type="ORF">PILCRDRAFT_823877</name>
</gene>
<dbReference type="Proteomes" id="UP000054166">
    <property type="component" value="Unassembled WGS sequence"/>
</dbReference>
<organism evidence="2 3">
    <name type="scientific">Piloderma croceum (strain F 1598)</name>
    <dbReference type="NCBI Taxonomy" id="765440"/>
    <lineage>
        <taxon>Eukaryota</taxon>
        <taxon>Fungi</taxon>
        <taxon>Dikarya</taxon>
        <taxon>Basidiomycota</taxon>
        <taxon>Agaricomycotina</taxon>
        <taxon>Agaricomycetes</taxon>
        <taxon>Agaricomycetidae</taxon>
        <taxon>Atheliales</taxon>
        <taxon>Atheliaceae</taxon>
        <taxon>Piloderma</taxon>
    </lineage>
</organism>
<reference evidence="2 3" key="1">
    <citation type="submission" date="2014-04" db="EMBL/GenBank/DDBJ databases">
        <authorList>
            <consortium name="DOE Joint Genome Institute"/>
            <person name="Kuo A."/>
            <person name="Tarkka M."/>
            <person name="Buscot F."/>
            <person name="Kohler A."/>
            <person name="Nagy L.G."/>
            <person name="Floudas D."/>
            <person name="Copeland A."/>
            <person name="Barry K.W."/>
            <person name="Cichocki N."/>
            <person name="Veneault-Fourrey C."/>
            <person name="LaButti K."/>
            <person name="Lindquist E.A."/>
            <person name="Lipzen A."/>
            <person name="Lundell T."/>
            <person name="Morin E."/>
            <person name="Murat C."/>
            <person name="Sun H."/>
            <person name="Tunlid A."/>
            <person name="Henrissat B."/>
            <person name="Grigoriev I.V."/>
            <person name="Hibbett D.S."/>
            <person name="Martin F."/>
            <person name="Nordberg H.P."/>
            <person name="Cantor M.N."/>
            <person name="Hua S.X."/>
        </authorList>
    </citation>
    <scope>NUCLEOTIDE SEQUENCE [LARGE SCALE GENOMIC DNA]</scope>
    <source>
        <strain evidence="2 3">F 1598</strain>
    </source>
</reference>
<dbReference type="InterPro" id="IPR005545">
    <property type="entry name" value="YCII"/>
</dbReference>
<dbReference type="OrthoDB" id="5519740at2759"/>
<dbReference type="Pfam" id="PF03795">
    <property type="entry name" value="YCII"/>
    <property type="match status" value="1"/>
</dbReference>
<feature type="domain" description="YCII-related" evidence="1">
    <location>
        <begin position="24"/>
        <end position="102"/>
    </location>
</feature>
<dbReference type="SUPFAM" id="SSF54909">
    <property type="entry name" value="Dimeric alpha+beta barrel"/>
    <property type="match status" value="1"/>
</dbReference>
<sequence length="119" mass="12999">MTSKETADIPTLHNFILYAPDRTEEGTFEKRLTVRSKHLENISALIGKGVVKVGGVMLTPESIEAATSSPKMTGSVLILQAENIDIVKKIAETDIYYTTGVWDPQMLVIAPFILATPLP</sequence>
<proteinExistence type="predicted"/>
<dbReference type="InterPro" id="IPR011008">
    <property type="entry name" value="Dimeric_a/b-barrel"/>
</dbReference>
<evidence type="ECO:0000313" key="2">
    <source>
        <dbReference type="EMBL" id="KIM79011.1"/>
    </source>
</evidence>
<dbReference type="PANTHER" id="PTHR33606">
    <property type="entry name" value="PROTEIN YCII"/>
    <property type="match status" value="1"/>
</dbReference>
<dbReference type="EMBL" id="KN833012">
    <property type="protein sequence ID" value="KIM79011.1"/>
    <property type="molecule type" value="Genomic_DNA"/>
</dbReference>
<dbReference type="InterPro" id="IPR051807">
    <property type="entry name" value="Sec-metab_biosynth-assoc"/>
</dbReference>
<name>A0A0C3FGA1_PILCF</name>
<reference evidence="3" key="2">
    <citation type="submission" date="2015-01" db="EMBL/GenBank/DDBJ databases">
        <title>Evolutionary Origins and Diversification of the Mycorrhizal Mutualists.</title>
        <authorList>
            <consortium name="DOE Joint Genome Institute"/>
            <consortium name="Mycorrhizal Genomics Consortium"/>
            <person name="Kohler A."/>
            <person name="Kuo A."/>
            <person name="Nagy L.G."/>
            <person name="Floudas D."/>
            <person name="Copeland A."/>
            <person name="Barry K.W."/>
            <person name="Cichocki N."/>
            <person name="Veneault-Fourrey C."/>
            <person name="LaButti K."/>
            <person name="Lindquist E.A."/>
            <person name="Lipzen A."/>
            <person name="Lundell T."/>
            <person name="Morin E."/>
            <person name="Murat C."/>
            <person name="Riley R."/>
            <person name="Ohm R."/>
            <person name="Sun H."/>
            <person name="Tunlid A."/>
            <person name="Henrissat B."/>
            <person name="Grigoriev I.V."/>
            <person name="Hibbett D.S."/>
            <person name="Martin F."/>
        </authorList>
    </citation>
    <scope>NUCLEOTIDE SEQUENCE [LARGE SCALE GENOMIC DNA]</scope>
    <source>
        <strain evidence="3">F 1598</strain>
    </source>
</reference>
<dbReference type="PANTHER" id="PTHR33606:SF3">
    <property type="entry name" value="PROTEIN YCII"/>
    <property type="match status" value="1"/>
</dbReference>
<dbReference type="Gene3D" id="3.30.70.1060">
    <property type="entry name" value="Dimeric alpha+beta barrel"/>
    <property type="match status" value="1"/>
</dbReference>